<comment type="caution">
    <text evidence="1">The sequence shown here is derived from an EMBL/GenBank/DDBJ whole genome shotgun (WGS) entry which is preliminary data.</text>
</comment>
<accession>A0A368XAU8</accession>
<dbReference type="EMBL" id="QPJK01000013">
    <property type="protein sequence ID" value="RCW65091.1"/>
    <property type="molecule type" value="Genomic_DNA"/>
</dbReference>
<dbReference type="SUPFAM" id="SSF51905">
    <property type="entry name" value="FAD/NAD(P)-binding domain"/>
    <property type="match status" value="1"/>
</dbReference>
<keyword evidence="2" id="KW-1185">Reference proteome</keyword>
<sequence>MTLVERAGTVMPLQSRSQSRWLDPVQYDWPASHWREQAWPIDENPRRFTAVAATFPVLRAAVAEDWASNFESRASPVLGKGVTVLFHTEALAWTVAPTGVVIDLHDAKTATTSPIDADVLILAAGFGTEDSAVPDASNPGTKFRGVDFWADDQFESATMGIATNRHGVLVSGSGDGALQDFVRLSVGVRAVGDVLDAVWNSTTALTPWKEQMLGLWHWEDHAVRARGFSPSPLDECILLRRLHTRHHEAVEALFGSPQWQAVQRWFDAKISRRNFGSVQLALRCDHFHWCYALNRTGALIAIKYFQSKGFDPILANVALKSTAPLAHSCSAGCWGHAHEAHLAQGVTCADDASAIHAWPAAQTTSGQYDGLVIRHGIDPLTYGPRTFDRLKPQIIPFHLP</sequence>
<organism evidence="1 2">
    <name type="scientific">Pseudorhodoferax soli</name>
    <dbReference type="NCBI Taxonomy" id="545864"/>
    <lineage>
        <taxon>Bacteria</taxon>
        <taxon>Pseudomonadati</taxon>
        <taxon>Pseudomonadota</taxon>
        <taxon>Betaproteobacteria</taxon>
        <taxon>Burkholderiales</taxon>
        <taxon>Comamonadaceae</taxon>
    </lineage>
</organism>
<gene>
    <name evidence="1" type="ORF">DES41_11315</name>
</gene>
<evidence type="ECO:0008006" key="3">
    <source>
        <dbReference type="Google" id="ProtNLM"/>
    </source>
</evidence>
<name>A0A368XAU8_9BURK</name>
<dbReference type="Proteomes" id="UP000252884">
    <property type="component" value="Unassembled WGS sequence"/>
</dbReference>
<dbReference type="AlphaFoldDB" id="A0A368XAU8"/>
<reference evidence="1 2" key="1">
    <citation type="submission" date="2018-07" db="EMBL/GenBank/DDBJ databases">
        <title>Genomic Encyclopedia of Type Strains, Phase IV (KMG-IV): sequencing the most valuable type-strain genomes for metagenomic binning, comparative biology and taxonomic classification.</title>
        <authorList>
            <person name="Goeker M."/>
        </authorList>
    </citation>
    <scope>NUCLEOTIDE SEQUENCE [LARGE SCALE GENOMIC DNA]</scope>
    <source>
        <strain evidence="1 2">DSM 21634</strain>
    </source>
</reference>
<dbReference type="InterPro" id="IPR036188">
    <property type="entry name" value="FAD/NAD-bd_sf"/>
</dbReference>
<evidence type="ECO:0000313" key="2">
    <source>
        <dbReference type="Proteomes" id="UP000252884"/>
    </source>
</evidence>
<proteinExistence type="predicted"/>
<protein>
    <recommendedName>
        <fullName evidence="3">FAD/NAD(P)-binding domain-containing protein</fullName>
    </recommendedName>
</protein>
<evidence type="ECO:0000313" key="1">
    <source>
        <dbReference type="EMBL" id="RCW65091.1"/>
    </source>
</evidence>